<dbReference type="EMBL" id="HBFR01013450">
    <property type="protein sequence ID" value="CAD8882576.1"/>
    <property type="molecule type" value="Transcribed_RNA"/>
</dbReference>
<dbReference type="AlphaFoldDB" id="A0A7S1FQ44"/>
<accession>A0A7S1FQ44</accession>
<dbReference type="PANTHER" id="PTHR45286:SF1">
    <property type="entry name" value="CHAPERONE DNAJ-DOMAIN SUPERFAMILY PROTEIN"/>
    <property type="match status" value="1"/>
</dbReference>
<protein>
    <submittedName>
        <fullName evidence="2">Uncharacterized protein</fullName>
    </submittedName>
</protein>
<feature type="region of interest" description="Disordered" evidence="1">
    <location>
        <begin position="39"/>
        <end position="70"/>
    </location>
</feature>
<gene>
    <name evidence="2" type="ORF">CHYS00102_LOCUS9771</name>
</gene>
<dbReference type="PANTHER" id="PTHR45286">
    <property type="entry name" value="CHAPERONE DNAJ-DOMAIN SUPERFAMILY PROTEIN"/>
    <property type="match status" value="1"/>
</dbReference>
<proteinExistence type="predicted"/>
<feature type="region of interest" description="Disordered" evidence="1">
    <location>
        <begin position="231"/>
        <end position="269"/>
    </location>
</feature>
<evidence type="ECO:0000313" key="2">
    <source>
        <dbReference type="EMBL" id="CAD8882576.1"/>
    </source>
</evidence>
<sequence>MLLPFYCRSMDAFESTDNVLEITHGRTLLGRVKQVETSPSSKFLPHHPLHKKSTTQDTDPILPGRDSIGRSTSNLEVHWRGRIVATGSRQNKGEEDDDDGIWFRIAAPKGKDSGDPRPDATAALEAATVRCSNGGRGRNRVCTVHDASGAETHKLAFGATPGVQHVYVMGRGRNGTSVFEAKIARAWAVHSSLWLFEPRLEQHNAERWVFEKMPVLRRPIDREGYWDDSRPQSSWFRKTHGTGNGSSVSAGQDEPQGSENQGDDQRVPSVWKHGPLLHPAVLLLCCGFVSLDDQMERQKMDSIKQELVDNTIGRETASRIRNYLLF</sequence>
<reference evidence="2" key="1">
    <citation type="submission" date="2021-01" db="EMBL/GenBank/DDBJ databases">
        <authorList>
            <person name="Corre E."/>
            <person name="Pelletier E."/>
            <person name="Niang G."/>
            <person name="Scheremetjew M."/>
            <person name="Finn R."/>
            <person name="Kale V."/>
            <person name="Holt S."/>
            <person name="Cochrane G."/>
            <person name="Meng A."/>
            <person name="Brown T."/>
            <person name="Cohen L."/>
        </authorList>
    </citation>
    <scope>NUCLEOTIDE SEQUENCE</scope>
    <source>
        <strain evidence="2">308</strain>
    </source>
</reference>
<name>A0A7S1FQ44_9STRA</name>
<feature type="compositionally biased region" description="Polar residues" evidence="1">
    <location>
        <begin position="245"/>
        <end position="260"/>
    </location>
</feature>
<feature type="compositionally biased region" description="Basic residues" evidence="1">
    <location>
        <begin position="44"/>
        <end position="53"/>
    </location>
</feature>
<evidence type="ECO:0000256" key="1">
    <source>
        <dbReference type="SAM" id="MobiDB-lite"/>
    </source>
</evidence>
<organism evidence="2">
    <name type="scientific">Corethron hystrix</name>
    <dbReference type="NCBI Taxonomy" id="216773"/>
    <lineage>
        <taxon>Eukaryota</taxon>
        <taxon>Sar</taxon>
        <taxon>Stramenopiles</taxon>
        <taxon>Ochrophyta</taxon>
        <taxon>Bacillariophyta</taxon>
        <taxon>Coscinodiscophyceae</taxon>
        <taxon>Corethrophycidae</taxon>
        <taxon>Corethrales</taxon>
        <taxon>Corethraceae</taxon>
        <taxon>Corethron</taxon>
    </lineage>
</organism>